<keyword evidence="2" id="KW-1185">Reference proteome</keyword>
<dbReference type="AlphaFoldDB" id="A0A1H6WIM6"/>
<dbReference type="RefSeq" id="WP_091829766.1">
    <property type="nucleotide sequence ID" value="NZ_FNZK01000004.1"/>
</dbReference>
<evidence type="ECO:0000313" key="2">
    <source>
        <dbReference type="Proteomes" id="UP000199662"/>
    </source>
</evidence>
<dbReference type="NCBIfam" id="TIGR02677">
    <property type="entry name" value="TIGR02677 family protein"/>
    <property type="match status" value="1"/>
</dbReference>
<organism evidence="1 2">
    <name type="scientific">Propionispira arboris</name>
    <dbReference type="NCBI Taxonomy" id="84035"/>
    <lineage>
        <taxon>Bacteria</taxon>
        <taxon>Bacillati</taxon>
        <taxon>Bacillota</taxon>
        <taxon>Negativicutes</taxon>
        <taxon>Selenomonadales</taxon>
        <taxon>Selenomonadaceae</taxon>
        <taxon>Propionispira</taxon>
    </lineage>
</organism>
<dbReference type="STRING" id="84035.SAMN05660742_10428"/>
<protein>
    <submittedName>
        <fullName evidence="1">TIGR02677 family protein</fullName>
    </submittedName>
</protein>
<proteinExistence type="predicted"/>
<dbReference type="Pfam" id="PF09660">
    <property type="entry name" value="DUF2397"/>
    <property type="match status" value="1"/>
</dbReference>
<accession>A0A1H6WIM6</accession>
<dbReference type="EMBL" id="FNZK01000004">
    <property type="protein sequence ID" value="SEJ16871.1"/>
    <property type="molecule type" value="Genomic_DNA"/>
</dbReference>
<reference evidence="1 2" key="1">
    <citation type="submission" date="2016-10" db="EMBL/GenBank/DDBJ databases">
        <authorList>
            <person name="de Groot N.N."/>
        </authorList>
    </citation>
    <scope>NUCLEOTIDE SEQUENCE [LARGE SCALE GENOMIC DNA]</scope>
    <source>
        <strain evidence="1 2">DSM 2179</strain>
    </source>
</reference>
<dbReference type="InterPro" id="IPR013493">
    <property type="entry name" value="CHP02677"/>
</dbReference>
<evidence type="ECO:0000313" key="1">
    <source>
        <dbReference type="EMBL" id="SEJ16871.1"/>
    </source>
</evidence>
<name>A0A1H6WIM6_9FIRM</name>
<dbReference type="Proteomes" id="UP000199662">
    <property type="component" value="Unassembled WGS sequence"/>
</dbReference>
<gene>
    <name evidence="1" type="ORF">SAMN05660742_10428</name>
</gene>
<sequence length="490" mass="58248">MKNLQAIDETKYLTADNCQRYRRIMRCFFRETEKLHFQLYKEDIFALVTQYSDFETYTMEQLQQDLASLVQWKNLNPIQDPKRVYTIADYKNKQFRYSMSEYAVEVERMTVKLENLFMESGTLAANLSVRLYELLENAEHMDKCNLRSINEWWRTLQSDFKRLNQNYQDYLREFYSGRQEKVLKSVEFMIRKDLFITYLQDFVRDLQLNSAKIEATLQRISANMETTILDLVVKSELEIPRPAIENSEFLEQQIEENIWGQWNVLKSWFISVPDKLSESERILEITNEIIRQIIQNAALIVQLQNWGVSRKEDYRKFIEMFMDCQDIKEAHRLCAHVFGVQNIQHFKVNALRSTDSINESTYNEDSMCFIVRPRTRTYQPRVDKTGFEAKTEDKKAQRILYLQDIEKERQTVLQYIQDGRLDVSKIKDCIPATLRQTLLRWISAANATSTKSGRTEYGQVYTLIKKETRCILHCEDGDLSMPIYIFEFAG</sequence>